<organism evidence="2 3">
    <name type="scientific">Oryza meyeriana var. granulata</name>
    <dbReference type="NCBI Taxonomy" id="110450"/>
    <lineage>
        <taxon>Eukaryota</taxon>
        <taxon>Viridiplantae</taxon>
        <taxon>Streptophyta</taxon>
        <taxon>Embryophyta</taxon>
        <taxon>Tracheophyta</taxon>
        <taxon>Spermatophyta</taxon>
        <taxon>Magnoliopsida</taxon>
        <taxon>Liliopsida</taxon>
        <taxon>Poales</taxon>
        <taxon>Poaceae</taxon>
        <taxon>BOP clade</taxon>
        <taxon>Oryzoideae</taxon>
        <taxon>Oryzeae</taxon>
        <taxon>Oryzinae</taxon>
        <taxon>Oryza</taxon>
        <taxon>Oryza meyeriana</taxon>
    </lineage>
</organism>
<dbReference type="Proteomes" id="UP000479710">
    <property type="component" value="Unassembled WGS sequence"/>
</dbReference>
<gene>
    <name evidence="2" type="ORF">E2562_007821</name>
</gene>
<protein>
    <submittedName>
        <fullName evidence="2">Uncharacterized protein</fullName>
    </submittedName>
</protein>
<name>A0A6G1F561_9ORYZ</name>
<evidence type="ECO:0000313" key="2">
    <source>
        <dbReference type="EMBL" id="KAF0932011.1"/>
    </source>
</evidence>
<sequence>PSSWARPSLRYRPWHGAARGKPKRGKALAGQTTTKDTGATVMARNVAAARLERRGNGGGKAWRQDLGTMTRTAVRRCSRVERRQSR</sequence>
<dbReference type="AlphaFoldDB" id="A0A6G1F561"/>
<dbReference type="EMBL" id="SPHZ02000001">
    <property type="protein sequence ID" value="KAF0932011.1"/>
    <property type="molecule type" value="Genomic_DNA"/>
</dbReference>
<feature type="non-terminal residue" evidence="2">
    <location>
        <position position="1"/>
    </location>
</feature>
<reference evidence="2 3" key="1">
    <citation type="submission" date="2019-11" db="EMBL/GenBank/DDBJ databases">
        <title>Whole genome sequence of Oryza granulata.</title>
        <authorList>
            <person name="Li W."/>
        </authorList>
    </citation>
    <scope>NUCLEOTIDE SEQUENCE [LARGE SCALE GENOMIC DNA]</scope>
    <source>
        <strain evidence="3">cv. Menghai</strain>
        <tissue evidence="2">Leaf</tissue>
    </source>
</reference>
<keyword evidence="3" id="KW-1185">Reference proteome</keyword>
<accession>A0A6G1F561</accession>
<feature type="region of interest" description="Disordered" evidence="1">
    <location>
        <begin position="1"/>
        <end position="36"/>
    </location>
</feature>
<evidence type="ECO:0000256" key="1">
    <source>
        <dbReference type="SAM" id="MobiDB-lite"/>
    </source>
</evidence>
<comment type="caution">
    <text evidence="2">The sequence shown here is derived from an EMBL/GenBank/DDBJ whole genome shotgun (WGS) entry which is preliminary data.</text>
</comment>
<evidence type="ECO:0000313" key="3">
    <source>
        <dbReference type="Proteomes" id="UP000479710"/>
    </source>
</evidence>
<proteinExistence type="predicted"/>